<organism evidence="5 6">
    <name type="scientific">Salinomyces thailandicus</name>
    <dbReference type="NCBI Taxonomy" id="706561"/>
    <lineage>
        <taxon>Eukaryota</taxon>
        <taxon>Fungi</taxon>
        <taxon>Dikarya</taxon>
        <taxon>Ascomycota</taxon>
        <taxon>Pezizomycotina</taxon>
        <taxon>Dothideomycetes</taxon>
        <taxon>Dothideomycetidae</taxon>
        <taxon>Mycosphaerellales</taxon>
        <taxon>Teratosphaeriaceae</taxon>
        <taxon>Salinomyces</taxon>
    </lineage>
</organism>
<dbReference type="Pfam" id="PF00534">
    <property type="entry name" value="Glycos_transf_1"/>
    <property type="match status" value="1"/>
</dbReference>
<feature type="compositionally biased region" description="Basic and acidic residues" evidence="2">
    <location>
        <begin position="134"/>
        <end position="146"/>
    </location>
</feature>
<dbReference type="Proteomes" id="UP000308549">
    <property type="component" value="Unassembled WGS sequence"/>
</dbReference>
<dbReference type="SUPFAM" id="SSF53756">
    <property type="entry name" value="UDP-Glycosyltransferase/glycogen phosphorylase"/>
    <property type="match status" value="1"/>
</dbReference>
<evidence type="ECO:0000256" key="2">
    <source>
        <dbReference type="SAM" id="MobiDB-lite"/>
    </source>
</evidence>
<evidence type="ECO:0000256" key="1">
    <source>
        <dbReference type="ARBA" id="ARBA00022676"/>
    </source>
</evidence>
<evidence type="ECO:0000256" key="3">
    <source>
        <dbReference type="SAM" id="Phobius"/>
    </source>
</evidence>
<name>A0A4U0U1Z0_9PEZI</name>
<keyword evidence="1" id="KW-0808">Transferase</keyword>
<keyword evidence="1" id="KW-0328">Glycosyltransferase</keyword>
<dbReference type="InterPro" id="IPR050194">
    <property type="entry name" value="Glycosyltransferase_grp1"/>
</dbReference>
<keyword evidence="6" id="KW-1185">Reference proteome</keyword>
<sequence>MVDLKTSPDFPPTLIGAKVLLATESLGPVNGVSRTTQSLVDYLRSNGVNVATCAPRYVGQNINVAEPKSARQPLINPDFLRKVEAKSSALASRAIGGSWQFHDSSRDNLAVPEPSAQLSVPTQTKNPPMIKRNRSGDIKSKQDSARLSHSNPEFRLQGYPLPYNPDLTVAYPFRLGVVYDQTFVPDIIYLASPASVGFQFLIQLRQLDEPPPLFLNFQTDLAAYAQILFPSPLDRYGVYLLEMVQGYLFRAPAVQTIFYPSAYVRRYMEVAGAPPHKMKQLGRGVDTELFHPGRRTQGYRTSDGKTLASNGEIIFACICRVAPEKGFKFLAQATKRLAETGLKFKLLIVGDNKNPAVVKEVKDYFTGQEHYVYFTGMLRGTALAEAYAAADVFLHCSITETFGLVVLESMASGVPVIARDEGGPSETVKHGKSGYLVAPNDLDTFVKLAYHLAVDDDLRRTLSINARAQALDTTWDKINNAVAEQLATTLKARGRPADEQKTAQGRYGTWTNMMGVYFAVGLVWIFWFIAVIPMLMCGKVHGLFNRKQ</sequence>
<feature type="region of interest" description="Disordered" evidence="2">
    <location>
        <begin position="114"/>
        <end position="149"/>
    </location>
</feature>
<dbReference type="GO" id="GO:0016757">
    <property type="term" value="F:glycosyltransferase activity"/>
    <property type="evidence" value="ECO:0007669"/>
    <property type="project" value="UniProtKB-KW"/>
</dbReference>
<evidence type="ECO:0000313" key="5">
    <source>
        <dbReference type="EMBL" id="TKA28878.1"/>
    </source>
</evidence>
<dbReference type="PANTHER" id="PTHR45947:SF3">
    <property type="entry name" value="SULFOQUINOVOSYL TRANSFERASE SQD2"/>
    <property type="match status" value="1"/>
</dbReference>
<gene>
    <name evidence="5" type="ORF">B0A50_03289</name>
</gene>
<dbReference type="OrthoDB" id="512920at2759"/>
<keyword evidence="3" id="KW-1133">Transmembrane helix</keyword>
<dbReference type="Gene3D" id="3.40.50.2000">
    <property type="entry name" value="Glycogen Phosphorylase B"/>
    <property type="match status" value="2"/>
</dbReference>
<accession>A0A4U0U1Z0</accession>
<dbReference type="AlphaFoldDB" id="A0A4U0U1Z0"/>
<feature type="domain" description="Glycosyl transferase family 1" evidence="4">
    <location>
        <begin position="305"/>
        <end position="468"/>
    </location>
</feature>
<evidence type="ECO:0000313" key="6">
    <source>
        <dbReference type="Proteomes" id="UP000308549"/>
    </source>
</evidence>
<dbReference type="PANTHER" id="PTHR45947">
    <property type="entry name" value="SULFOQUINOVOSYL TRANSFERASE SQD2"/>
    <property type="match status" value="1"/>
</dbReference>
<dbReference type="EMBL" id="NAJL01000016">
    <property type="protein sequence ID" value="TKA28878.1"/>
    <property type="molecule type" value="Genomic_DNA"/>
</dbReference>
<feature type="transmembrane region" description="Helical" evidence="3">
    <location>
        <begin position="514"/>
        <end position="537"/>
    </location>
</feature>
<feature type="compositionally biased region" description="Polar residues" evidence="2">
    <location>
        <begin position="116"/>
        <end position="126"/>
    </location>
</feature>
<protein>
    <recommendedName>
        <fullName evidence="4">Glycosyl transferase family 1 domain-containing protein</fullName>
    </recommendedName>
</protein>
<evidence type="ECO:0000259" key="4">
    <source>
        <dbReference type="Pfam" id="PF00534"/>
    </source>
</evidence>
<keyword evidence="3" id="KW-0472">Membrane</keyword>
<dbReference type="InterPro" id="IPR001296">
    <property type="entry name" value="Glyco_trans_1"/>
</dbReference>
<proteinExistence type="predicted"/>
<reference evidence="5 6" key="1">
    <citation type="submission" date="2017-03" db="EMBL/GenBank/DDBJ databases">
        <title>Genomes of endolithic fungi from Antarctica.</title>
        <authorList>
            <person name="Coleine C."/>
            <person name="Masonjones S."/>
            <person name="Stajich J.E."/>
        </authorList>
    </citation>
    <scope>NUCLEOTIDE SEQUENCE [LARGE SCALE GENOMIC DNA]</scope>
    <source>
        <strain evidence="5 6">CCFEE 6315</strain>
    </source>
</reference>
<keyword evidence="3" id="KW-0812">Transmembrane</keyword>
<comment type="caution">
    <text evidence="5">The sequence shown here is derived from an EMBL/GenBank/DDBJ whole genome shotgun (WGS) entry which is preliminary data.</text>
</comment>